<organism evidence="2 3">
    <name type="scientific">Pleuronectes platessa</name>
    <name type="common">European plaice</name>
    <dbReference type="NCBI Taxonomy" id="8262"/>
    <lineage>
        <taxon>Eukaryota</taxon>
        <taxon>Metazoa</taxon>
        <taxon>Chordata</taxon>
        <taxon>Craniata</taxon>
        <taxon>Vertebrata</taxon>
        <taxon>Euteleostomi</taxon>
        <taxon>Actinopterygii</taxon>
        <taxon>Neopterygii</taxon>
        <taxon>Teleostei</taxon>
        <taxon>Neoteleostei</taxon>
        <taxon>Acanthomorphata</taxon>
        <taxon>Carangaria</taxon>
        <taxon>Pleuronectiformes</taxon>
        <taxon>Pleuronectoidei</taxon>
        <taxon>Pleuronectidae</taxon>
        <taxon>Pleuronectes</taxon>
    </lineage>
</organism>
<evidence type="ECO:0000313" key="2">
    <source>
        <dbReference type="EMBL" id="CAB1431496.1"/>
    </source>
</evidence>
<feature type="region of interest" description="Disordered" evidence="1">
    <location>
        <begin position="169"/>
        <end position="221"/>
    </location>
</feature>
<feature type="region of interest" description="Disordered" evidence="1">
    <location>
        <begin position="133"/>
        <end position="152"/>
    </location>
</feature>
<gene>
    <name evidence="2" type="ORF">PLEPLA_LOCUS19553</name>
</gene>
<proteinExistence type="predicted"/>
<reference evidence="2" key="1">
    <citation type="submission" date="2020-03" db="EMBL/GenBank/DDBJ databases">
        <authorList>
            <person name="Weist P."/>
        </authorList>
    </citation>
    <scope>NUCLEOTIDE SEQUENCE</scope>
</reference>
<dbReference type="AlphaFoldDB" id="A0A9N7UIH2"/>
<dbReference type="EMBL" id="CADEAL010001341">
    <property type="protein sequence ID" value="CAB1431496.1"/>
    <property type="molecule type" value="Genomic_DNA"/>
</dbReference>
<feature type="compositionally biased region" description="Polar residues" evidence="1">
    <location>
        <begin position="169"/>
        <end position="178"/>
    </location>
</feature>
<dbReference type="Proteomes" id="UP001153269">
    <property type="component" value="Unassembled WGS sequence"/>
</dbReference>
<name>A0A9N7UIH2_PLEPL</name>
<protein>
    <submittedName>
        <fullName evidence="2">Uncharacterized protein</fullName>
    </submittedName>
</protein>
<keyword evidence="3" id="KW-1185">Reference proteome</keyword>
<evidence type="ECO:0000313" key="3">
    <source>
        <dbReference type="Proteomes" id="UP001153269"/>
    </source>
</evidence>
<comment type="caution">
    <text evidence="2">The sequence shown here is derived from an EMBL/GenBank/DDBJ whole genome shotgun (WGS) entry which is preliminary data.</text>
</comment>
<accession>A0A9N7UIH2</accession>
<sequence>MSVNRENPQITTSAQQGALRTLRMSVFVSRPCHRDVLSQLVILHRDYLRRPHVTVCFTASHPRLLLPHHLKPDRLYRAKQNRSPPSLRLHNPGRASRSWGIISTPRVSSALQSSPARGSLCAAGPPAELLSSRGLTERETPHPHGHCKREKVETRRTYGGKTMWQPCGFSSRSASGHSRLTEHFLGQSERSPPRRGAERMPLCPLLPPASAGTSSKHTDSH</sequence>
<evidence type="ECO:0000256" key="1">
    <source>
        <dbReference type="SAM" id="MobiDB-lite"/>
    </source>
</evidence>